<sequence length="217" mass="24861">MAEQVFPTKGNLIKAKRSLQQAKQGFELMDRKRNVLIREMVALTDKSKLVRGNIEQTYEKAYAALQKANITLGSVSTLTQFVPEETDLKISFRSVMGVELPTVELPDKPIVPQYDIAMTNSYLDNAYICFNETKKLTVVLAEIENSIYRLAVAIKKTQKRANALKNIIIPKYEAQVRFISNSLEEKEREEFSRQKVIKSTKIKKEQAQKEKEQAKTE</sequence>
<reference evidence="6 8" key="1">
    <citation type="submission" date="2015-09" db="EMBL/GenBank/DDBJ databases">
        <authorList>
            <consortium name="Pathogen Informatics"/>
        </authorList>
    </citation>
    <scope>NUCLEOTIDE SEQUENCE [LARGE SCALE GENOMIC DNA]</scope>
    <source>
        <strain evidence="6 8">2789STDY5834928</strain>
    </source>
</reference>
<dbReference type="EMBL" id="JAQLXW010000001">
    <property type="protein sequence ID" value="MDB8002559.1"/>
    <property type="molecule type" value="Genomic_DNA"/>
</dbReference>
<dbReference type="GO" id="GO:0046961">
    <property type="term" value="F:proton-transporting ATPase activity, rotational mechanism"/>
    <property type="evidence" value="ECO:0007669"/>
    <property type="project" value="InterPro"/>
</dbReference>
<comment type="function">
    <text evidence="4">Produces ATP from ADP in the presence of a proton gradient across the membrane.</text>
</comment>
<protein>
    <recommendedName>
        <fullName evidence="4">V-type ATP synthase subunit D</fullName>
    </recommendedName>
    <alternativeName>
        <fullName evidence="4">V-ATPase subunit D</fullName>
    </alternativeName>
</protein>
<dbReference type="NCBIfam" id="TIGR00309">
    <property type="entry name" value="V_ATPase_subD"/>
    <property type="match status" value="1"/>
</dbReference>
<keyword evidence="4" id="KW-0375">Hydrogen ion transport</keyword>
<keyword evidence="2 4" id="KW-0813">Transport</keyword>
<reference evidence="7" key="2">
    <citation type="submission" date="2023-01" db="EMBL/GenBank/DDBJ databases">
        <title>Human gut microbiome strain richness.</title>
        <authorList>
            <person name="Chen-Liaw A."/>
        </authorList>
    </citation>
    <scope>NUCLEOTIDE SEQUENCE</scope>
    <source>
        <strain evidence="7">1001283st1_G1_1001283B150217_161031</strain>
    </source>
</reference>
<evidence type="ECO:0000256" key="5">
    <source>
        <dbReference type="SAM" id="Coils"/>
    </source>
</evidence>
<evidence type="ECO:0000313" key="7">
    <source>
        <dbReference type="EMBL" id="MDB8002559.1"/>
    </source>
</evidence>
<accession>A0A174Z969</accession>
<evidence type="ECO:0000256" key="4">
    <source>
        <dbReference type="HAMAP-Rule" id="MF_00271"/>
    </source>
</evidence>
<evidence type="ECO:0000256" key="3">
    <source>
        <dbReference type="ARBA" id="ARBA00023065"/>
    </source>
</evidence>
<dbReference type="AlphaFoldDB" id="A0A174Z969"/>
<evidence type="ECO:0000313" key="8">
    <source>
        <dbReference type="Proteomes" id="UP000095662"/>
    </source>
</evidence>
<evidence type="ECO:0000256" key="1">
    <source>
        <dbReference type="ARBA" id="ARBA00005850"/>
    </source>
</evidence>
<dbReference type="GO" id="GO:0046933">
    <property type="term" value="F:proton-transporting ATP synthase activity, rotational mechanism"/>
    <property type="evidence" value="ECO:0007669"/>
    <property type="project" value="UniProtKB-UniRule"/>
</dbReference>
<evidence type="ECO:0000256" key="2">
    <source>
        <dbReference type="ARBA" id="ARBA00022448"/>
    </source>
</evidence>
<dbReference type="Proteomes" id="UP000095662">
    <property type="component" value="Unassembled WGS sequence"/>
</dbReference>
<keyword evidence="4" id="KW-0066">ATP synthesis</keyword>
<dbReference type="Gene3D" id="1.10.287.3240">
    <property type="match status" value="1"/>
</dbReference>
<dbReference type="HAMAP" id="MF_00271">
    <property type="entry name" value="ATP_synth_D_arch"/>
    <property type="match status" value="1"/>
</dbReference>
<comment type="similarity">
    <text evidence="1 4">Belongs to the V-ATPase D subunit family.</text>
</comment>
<dbReference type="Pfam" id="PF01813">
    <property type="entry name" value="ATP-synt_D"/>
    <property type="match status" value="1"/>
</dbReference>
<name>A0A174Z969_9FIRM</name>
<organism evidence="6 8">
    <name type="scientific">[Eubacterium] siraeum</name>
    <dbReference type="NCBI Taxonomy" id="39492"/>
    <lineage>
        <taxon>Bacteria</taxon>
        <taxon>Bacillati</taxon>
        <taxon>Bacillota</taxon>
        <taxon>Clostridia</taxon>
        <taxon>Eubacteriales</taxon>
        <taxon>Oscillospiraceae</taxon>
        <taxon>Oscillospiraceae incertae sedis</taxon>
    </lineage>
</organism>
<dbReference type="EMBL" id="CZBY01000001">
    <property type="protein sequence ID" value="CUQ80746.1"/>
    <property type="molecule type" value="Genomic_DNA"/>
</dbReference>
<dbReference type="STRING" id="39492.ERS852540_00102"/>
<dbReference type="Proteomes" id="UP001210809">
    <property type="component" value="Unassembled WGS sequence"/>
</dbReference>
<keyword evidence="5" id="KW-0175">Coiled coil</keyword>
<feature type="coiled-coil region" evidence="5">
    <location>
        <begin position="169"/>
        <end position="217"/>
    </location>
</feature>
<gene>
    <name evidence="6" type="primary">atpD_1</name>
    <name evidence="4" type="synonym">atpD</name>
    <name evidence="6" type="ORF">ERS852540_00102</name>
    <name evidence="7" type="ORF">PNE09_00605</name>
</gene>
<dbReference type="InterPro" id="IPR002699">
    <property type="entry name" value="V_ATPase_D"/>
</dbReference>
<dbReference type="PANTHER" id="PTHR11671">
    <property type="entry name" value="V-TYPE ATP SYNTHASE SUBUNIT D"/>
    <property type="match status" value="1"/>
</dbReference>
<dbReference type="GO" id="GO:0042777">
    <property type="term" value="P:proton motive force-driven plasma membrane ATP synthesis"/>
    <property type="evidence" value="ECO:0007669"/>
    <property type="project" value="UniProtKB-UniRule"/>
</dbReference>
<evidence type="ECO:0000313" key="6">
    <source>
        <dbReference type="EMBL" id="CUQ80746.1"/>
    </source>
</evidence>
<keyword evidence="3 4" id="KW-0406">Ion transport</keyword>
<proteinExistence type="inferred from homology"/>
<dbReference type="OrthoDB" id="9781718at2"/>
<dbReference type="GO" id="GO:0005524">
    <property type="term" value="F:ATP binding"/>
    <property type="evidence" value="ECO:0007669"/>
    <property type="project" value="UniProtKB-UniRule"/>
</dbReference>